<feature type="transmembrane region" description="Helical" evidence="1">
    <location>
        <begin position="37"/>
        <end position="58"/>
    </location>
</feature>
<protein>
    <submittedName>
        <fullName evidence="2">Uncharacterized protein</fullName>
    </submittedName>
</protein>
<keyword evidence="1" id="KW-1133">Transmembrane helix</keyword>
<evidence type="ECO:0000313" key="3">
    <source>
        <dbReference type="Proteomes" id="UP000594042"/>
    </source>
</evidence>
<accession>A0A7G1HW25</accession>
<dbReference type="Proteomes" id="UP000594042">
    <property type="component" value="Chromosome"/>
</dbReference>
<name>A0A7G1HW25_9BACT</name>
<keyword evidence="3" id="KW-1185">Reference proteome</keyword>
<proteinExistence type="predicted"/>
<evidence type="ECO:0000313" key="2">
    <source>
        <dbReference type="EMBL" id="BCI63770.1"/>
    </source>
</evidence>
<dbReference type="EMBL" id="AP023322">
    <property type="protein sequence ID" value="BCI63770.1"/>
    <property type="molecule type" value="Genomic_DNA"/>
</dbReference>
<feature type="transmembrane region" description="Helical" evidence="1">
    <location>
        <begin position="12"/>
        <end position="31"/>
    </location>
</feature>
<keyword evidence="1" id="KW-0812">Transmembrane</keyword>
<organism evidence="2 3">
    <name type="scientific">Coprobacter secundus subsp. similis</name>
    <dbReference type="NCBI Taxonomy" id="2751153"/>
    <lineage>
        <taxon>Bacteria</taxon>
        <taxon>Pseudomonadati</taxon>
        <taxon>Bacteroidota</taxon>
        <taxon>Bacteroidia</taxon>
        <taxon>Bacteroidales</taxon>
        <taxon>Barnesiellaceae</taxon>
        <taxon>Coprobacter</taxon>
    </lineage>
</organism>
<dbReference type="KEGG" id="copr:Cop2CBH44_21230"/>
<reference evidence="3" key="1">
    <citation type="submission" date="2020-07" db="EMBL/GenBank/DDBJ databases">
        <title>Complete genome sequencing of Coprobacter sp. strain 2CBH44.</title>
        <authorList>
            <person name="Sakamoto M."/>
            <person name="Murakami T."/>
            <person name="Mori H."/>
        </authorList>
    </citation>
    <scope>NUCLEOTIDE SEQUENCE [LARGE SCALE GENOMIC DNA]</scope>
    <source>
        <strain evidence="3">2CBH44</strain>
    </source>
</reference>
<gene>
    <name evidence="2" type="ORF">Cop2CBH44_21230</name>
</gene>
<sequence>MARFASKKRFRIHYLIPVNFVFCNLLLFHTIRLKSSYLQFITILFDYLVASIDFRIGWQIHY</sequence>
<dbReference type="AlphaFoldDB" id="A0A7G1HW25"/>
<keyword evidence="1" id="KW-0472">Membrane</keyword>
<evidence type="ECO:0000256" key="1">
    <source>
        <dbReference type="SAM" id="Phobius"/>
    </source>
</evidence>